<accession>A0AA87MLW7</accession>
<reference evidence="1 2" key="1">
    <citation type="journal article" date="2014" name="Int. J. Syst. Evol. Microbiol.">
        <title>Leptospira mayottensis sp. nov., a pathogenic species of the genus Leptospira isolated from humans.</title>
        <authorList>
            <person name="Bourhy P."/>
            <person name="Collet L."/>
            <person name="Brisse S."/>
            <person name="Picardeau M."/>
        </authorList>
    </citation>
    <scope>NUCLEOTIDE SEQUENCE [LARGE SCALE GENOMIC DNA]</scope>
    <source>
        <strain evidence="1 2">200901122</strain>
    </source>
</reference>
<organism evidence="1 2">
    <name type="scientific">Leptospira mayottensis 200901122</name>
    <dbReference type="NCBI Taxonomy" id="1193010"/>
    <lineage>
        <taxon>Bacteria</taxon>
        <taxon>Pseudomonadati</taxon>
        <taxon>Spirochaetota</taxon>
        <taxon>Spirochaetia</taxon>
        <taxon>Leptospirales</taxon>
        <taxon>Leptospiraceae</taxon>
        <taxon>Leptospira</taxon>
    </lineage>
</organism>
<evidence type="ECO:0000313" key="1">
    <source>
        <dbReference type="EMBL" id="EKR98729.1"/>
    </source>
</evidence>
<proteinExistence type="predicted"/>
<name>A0AA87MLW7_9LEPT</name>
<evidence type="ECO:0000313" key="2">
    <source>
        <dbReference type="Proteomes" id="UP000001343"/>
    </source>
</evidence>
<protein>
    <submittedName>
        <fullName evidence="1">Uncharacterized protein</fullName>
    </submittedName>
</protein>
<dbReference type="Proteomes" id="UP000001343">
    <property type="component" value="Unassembled WGS sequence"/>
</dbReference>
<dbReference type="AlphaFoldDB" id="A0AA87MLW7"/>
<dbReference type="EMBL" id="AKWM02000071">
    <property type="protein sequence ID" value="EKR98729.1"/>
    <property type="molecule type" value="Genomic_DNA"/>
</dbReference>
<comment type="caution">
    <text evidence="1">The sequence shown here is derived from an EMBL/GenBank/DDBJ whole genome shotgun (WGS) entry which is preliminary data.</text>
</comment>
<gene>
    <name evidence="1" type="ORF">LEP1GSC125_0055</name>
</gene>
<sequence>MISTSIQSIVQPFFPSFVTTKEGSFLSHLANERISNLETLITLSLSMILLNRNLGGIGTFFFRNRFRIFKEI</sequence>